<dbReference type="AlphaFoldDB" id="A0A397I4M7"/>
<accession>A0A397I4M7</accession>
<organism evidence="1 2">
    <name type="scientific">Diversispora epigaea</name>
    <dbReference type="NCBI Taxonomy" id="1348612"/>
    <lineage>
        <taxon>Eukaryota</taxon>
        <taxon>Fungi</taxon>
        <taxon>Fungi incertae sedis</taxon>
        <taxon>Mucoromycota</taxon>
        <taxon>Glomeromycotina</taxon>
        <taxon>Glomeromycetes</taxon>
        <taxon>Diversisporales</taxon>
        <taxon>Diversisporaceae</taxon>
        <taxon>Diversispora</taxon>
    </lineage>
</organism>
<evidence type="ECO:0000313" key="2">
    <source>
        <dbReference type="Proteomes" id="UP000266861"/>
    </source>
</evidence>
<dbReference type="Proteomes" id="UP000266861">
    <property type="component" value="Unassembled WGS sequence"/>
</dbReference>
<comment type="caution">
    <text evidence="1">The sequence shown here is derived from an EMBL/GenBank/DDBJ whole genome shotgun (WGS) entry which is preliminary data.</text>
</comment>
<keyword evidence="2" id="KW-1185">Reference proteome</keyword>
<proteinExistence type="predicted"/>
<dbReference type="EMBL" id="PQFF01000246">
    <property type="protein sequence ID" value="RHZ70619.1"/>
    <property type="molecule type" value="Genomic_DNA"/>
</dbReference>
<reference evidence="1 2" key="1">
    <citation type="submission" date="2018-08" db="EMBL/GenBank/DDBJ databases">
        <title>Genome and evolution of the arbuscular mycorrhizal fungus Diversispora epigaea (formerly Glomus versiforme) and its bacterial endosymbionts.</title>
        <authorList>
            <person name="Sun X."/>
            <person name="Fei Z."/>
            <person name="Harrison M."/>
        </authorList>
    </citation>
    <scope>NUCLEOTIDE SEQUENCE [LARGE SCALE GENOMIC DNA]</scope>
    <source>
        <strain evidence="1 2">IT104</strain>
    </source>
</reference>
<evidence type="ECO:0000313" key="1">
    <source>
        <dbReference type="EMBL" id="RHZ70619.1"/>
    </source>
</evidence>
<gene>
    <name evidence="1" type="ORF">Glove_269g23</name>
</gene>
<name>A0A397I4M7_9GLOM</name>
<protein>
    <submittedName>
        <fullName evidence="1">Uncharacterized protein</fullName>
    </submittedName>
</protein>
<sequence length="91" mass="10514">MHWKSWINFTNETEHEHIAIKVLSYLPTSYCSVKTCVLTLICPYVAAHWTSFFQQAMYDEVIFGKYSPILENGIAVRHQQDPSLILALILV</sequence>